<accession>A0A1M7MIS0</accession>
<dbReference type="SUPFAM" id="SSF48179">
    <property type="entry name" value="6-phosphogluconate dehydrogenase C-terminal domain-like"/>
    <property type="match status" value="1"/>
</dbReference>
<dbReference type="SMART" id="SM00984">
    <property type="entry name" value="UDPG_MGDP_dh_C"/>
    <property type="match status" value="1"/>
</dbReference>
<name>A0A1M7MIS0_9FIRM</name>
<dbReference type="GO" id="GO:0051287">
    <property type="term" value="F:NAD binding"/>
    <property type="evidence" value="ECO:0007669"/>
    <property type="project" value="InterPro"/>
</dbReference>
<dbReference type="GO" id="GO:0000271">
    <property type="term" value="P:polysaccharide biosynthetic process"/>
    <property type="evidence" value="ECO:0007669"/>
    <property type="project" value="InterPro"/>
</dbReference>
<dbReference type="PANTHER" id="PTHR43491">
    <property type="entry name" value="UDP-N-ACETYL-D-MANNOSAMINE DEHYDROGENASE"/>
    <property type="match status" value="1"/>
</dbReference>
<dbReference type="SUPFAM" id="SSF52413">
    <property type="entry name" value="UDP-glucose/GDP-mannose dehydrogenase C-terminal domain"/>
    <property type="match status" value="1"/>
</dbReference>
<keyword evidence="2" id="KW-0560">Oxidoreductase</keyword>
<dbReference type="InterPro" id="IPR028359">
    <property type="entry name" value="UDP_ManNAc/GlcNAc_DH"/>
</dbReference>
<gene>
    <name evidence="6" type="ORF">SAMN02746066_03818</name>
</gene>
<dbReference type="Proteomes" id="UP000184038">
    <property type="component" value="Unassembled WGS sequence"/>
</dbReference>
<dbReference type="PANTHER" id="PTHR43491:SF2">
    <property type="entry name" value="UDP-N-ACETYL-D-MANNOSAMINE DEHYDROGENASE"/>
    <property type="match status" value="1"/>
</dbReference>
<dbReference type="InterPro" id="IPR017476">
    <property type="entry name" value="UDP-Glc/GDP-Man"/>
</dbReference>
<dbReference type="Pfam" id="PF03721">
    <property type="entry name" value="UDPG_MGDP_dh_N"/>
    <property type="match status" value="1"/>
</dbReference>
<dbReference type="PIRSF" id="PIRSF000124">
    <property type="entry name" value="UDPglc_GDPman_dh"/>
    <property type="match status" value="1"/>
</dbReference>
<organism evidence="6 7">
    <name type="scientific">Anaerosporobacter mobilis DSM 15930</name>
    <dbReference type="NCBI Taxonomy" id="1120996"/>
    <lineage>
        <taxon>Bacteria</taxon>
        <taxon>Bacillati</taxon>
        <taxon>Bacillota</taxon>
        <taxon>Clostridia</taxon>
        <taxon>Lachnospirales</taxon>
        <taxon>Lachnospiraceae</taxon>
        <taxon>Anaerosporobacter</taxon>
    </lineage>
</organism>
<dbReference type="InterPro" id="IPR036291">
    <property type="entry name" value="NAD(P)-bd_dom_sf"/>
</dbReference>
<protein>
    <submittedName>
        <fullName evidence="6">UDP-N-acetyl-D-galactosamine dehydrogenase</fullName>
    </submittedName>
</protein>
<dbReference type="InterPro" id="IPR036220">
    <property type="entry name" value="UDP-Glc/GDP-Man_DH_C_sf"/>
</dbReference>
<proteinExistence type="inferred from homology"/>
<dbReference type="InterPro" id="IPR014027">
    <property type="entry name" value="UDP-Glc/GDP-Man_DH_C"/>
</dbReference>
<dbReference type="EMBL" id="FRCP01000021">
    <property type="protein sequence ID" value="SHM90318.1"/>
    <property type="molecule type" value="Genomic_DNA"/>
</dbReference>
<evidence type="ECO:0000256" key="2">
    <source>
        <dbReference type="ARBA" id="ARBA00023002"/>
    </source>
</evidence>
<dbReference type="GO" id="GO:0016628">
    <property type="term" value="F:oxidoreductase activity, acting on the CH-CH group of donors, NAD or NADP as acceptor"/>
    <property type="evidence" value="ECO:0007669"/>
    <property type="project" value="InterPro"/>
</dbReference>
<reference evidence="6 7" key="1">
    <citation type="submission" date="2016-11" db="EMBL/GenBank/DDBJ databases">
        <authorList>
            <person name="Jaros S."/>
            <person name="Januszkiewicz K."/>
            <person name="Wedrychowicz H."/>
        </authorList>
    </citation>
    <scope>NUCLEOTIDE SEQUENCE [LARGE SCALE GENOMIC DNA]</scope>
    <source>
        <strain evidence="6 7">DSM 15930</strain>
    </source>
</reference>
<evidence type="ECO:0000256" key="4">
    <source>
        <dbReference type="PIRNR" id="PIRNR000124"/>
    </source>
</evidence>
<evidence type="ECO:0000256" key="3">
    <source>
        <dbReference type="ARBA" id="ARBA00023027"/>
    </source>
</evidence>
<dbReference type="GO" id="GO:0016616">
    <property type="term" value="F:oxidoreductase activity, acting on the CH-OH group of donors, NAD or NADP as acceptor"/>
    <property type="evidence" value="ECO:0007669"/>
    <property type="project" value="InterPro"/>
</dbReference>
<keyword evidence="7" id="KW-1185">Reference proteome</keyword>
<sequence length="439" mass="49164">MMIYENLINKKDKLAIVGLGYVGMPLAVAFAESLEVIGFDLNQRKIKRYQQGIDETREIGDEKIQSTSVDFTNDEERLNEARFFIVAVPTPIKADKTPELAPVQGACEVIGRHLQPESIIVFESTVYPGVTEDICVPILEQISGLTCGKDFGIGYSPERINPGDPIHRVHNIIKIVSGMNDEVLEEIAKVYELVVKVGVHRAPSIKVAEAAKLVENAQRDINIAFMNELAVVFERMGICTNEVVEAMNTKWNALGFAPGLVGGHCIGVDPYYFIYEASKKNYHSPIISAGRKINNDMGTFIADITIKHMIQANKRIKDSKVCILGITFKENCPDVRNTRVMDIITRLQEFGAHILVVDPVANVEELRNEYGVELVSLDTVREVDCVIVAVAHECFRDMGVNEYECLFKKDNEEKNVLIDVKSIMNKSIMESRGYSYWSL</sequence>
<dbReference type="PIRSF" id="PIRSF500136">
    <property type="entry name" value="UDP_ManNAc_DH"/>
    <property type="match status" value="1"/>
</dbReference>
<dbReference type="InterPro" id="IPR008927">
    <property type="entry name" value="6-PGluconate_DH-like_C_sf"/>
</dbReference>
<dbReference type="NCBIfam" id="TIGR03026">
    <property type="entry name" value="NDP-sugDHase"/>
    <property type="match status" value="1"/>
</dbReference>
<dbReference type="STRING" id="1120996.SAMN02746066_03818"/>
<keyword evidence="3" id="KW-0520">NAD</keyword>
<evidence type="ECO:0000313" key="7">
    <source>
        <dbReference type="Proteomes" id="UP000184038"/>
    </source>
</evidence>
<dbReference type="Pfam" id="PF03720">
    <property type="entry name" value="UDPG_MGDP_dh_C"/>
    <property type="match status" value="1"/>
</dbReference>
<dbReference type="AlphaFoldDB" id="A0A1M7MIS0"/>
<dbReference type="Gene3D" id="3.40.50.720">
    <property type="entry name" value="NAD(P)-binding Rossmann-like Domain"/>
    <property type="match status" value="2"/>
</dbReference>
<dbReference type="InterPro" id="IPR014026">
    <property type="entry name" value="UDP-Glc/GDP-Man_DH_dimer"/>
</dbReference>
<dbReference type="SUPFAM" id="SSF51735">
    <property type="entry name" value="NAD(P)-binding Rossmann-fold domains"/>
    <property type="match status" value="1"/>
</dbReference>
<dbReference type="OrthoDB" id="9803238at2"/>
<comment type="similarity">
    <text evidence="1 4">Belongs to the UDP-glucose/GDP-mannose dehydrogenase family.</text>
</comment>
<evidence type="ECO:0000313" key="6">
    <source>
        <dbReference type="EMBL" id="SHM90318.1"/>
    </source>
</evidence>
<feature type="domain" description="UDP-glucose/GDP-mannose dehydrogenase C-terminal" evidence="5">
    <location>
        <begin position="322"/>
        <end position="426"/>
    </location>
</feature>
<evidence type="ECO:0000256" key="1">
    <source>
        <dbReference type="ARBA" id="ARBA00006601"/>
    </source>
</evidence>
<evidence type="ECO:0000259" key="5">
    <source>
        <dbReference type="SMART" id="SM00984"/>
    </source>
</evidence>
<dbReference type="Pfam" id="PF00984">
    <property type="entry name" value="UDPG_MGDP_dh"/>
    <property type="match status" value="1"/>
</dbReference>
<dbReference type="RefSeq" id="WP_073290317.1">
    <property type="nucleotide sequence ID" value="NZ_FRCP01000021.1"/>
</dbReference>
<dbReference type="InterPro" id="IPR001732">
    <property type="entry name" value="UDP-Glc/GDP-Man_DH_N"/>
</dbReference>